<organism evidence="11 12">
    <name type="scientific">Rhizoctonia solani</name>
    <dbReference type="NCBI Taxonomy" id="456999"/>
    <lineage>
        <taxon>Eukaryota</taxon>
        <taxon>Fungi</taxon>
        <taxon>Dikarya</taxon>
        <taxon>Basidiomycota</taxon>
        <taxon>Agaricomycotina</taxon>
        <taxon>Agaricomycetes</taxon>
        <taxon>Cantharellales</taxon>
        <taxon>Ceratobasidiaceae</taxon>
        <taxon>Rhizoctonia</taxon>
    </lineage>
</organism>
<evidence type="ECO:0000256" key="6">
    <source>
        <dbReference type="ARBA" id="ARBA00022833"/>
    </source>
</evidence>
<evidence type="ECO:0000256" key="4">
    <source>
        <dbReference type="ARBA" id="ARBA00022729"/>
    </source>
</evidence>
<dbReference type="GO" id="GO:0046872">
    <property type="term" value="F:metal ion binding"/>
    <property type="evidence" value="ECO:0007669"/>
    <property type="project" value="UniProtKB-KW"/>
</dbReference>
<proteinExistence type="inferred from homology"/>
<keyword evidence="2" id="KW-0645">Protease</keyword>
<reference evidence="11" key="1">
    <citation type="submission" date="2021-01" db="EMBL/GenBank/DDBJ databases">
        <authorList>
            <person name="Kaushik A."/>
        </authorList>
    </citation>
    <scope>NUCLEOTIDE SEQUENCE</scope>
    <source>
        <strain evidence="11">AG1-1C</strain>
    </source>
</reference>
<evidence type="ECO:0000256" key="8">
    <source>
        <dbReference type="ARBA" id="ARBA00023157"/>
    </source>
</evidence>
<gene>
    <name evidence="11" type="ORF">RDB_LOCUS78473</name>
</gene>
<keyword evidence="5" id="KW-0378">Hydrolase</keyword>
<dbReference type="InterPro" id="IPR008754">
    <property type="entry name" value="Peptidase_M43"/>
</dbReference>
<dbReference type="GO" id="GO:0008237">
    <property type="term" value="F:metallopeptidase activity"/>
    <property type="evidence" value="ECO:0007669"/>
    <property type="project" value="UniProtKB-KW"/>
</dbReference>
<feature type="chain" id="PRO_5034788245" description="Peptidase M43 pregnancy-associated plasma-A domain-containing protein" evidence="9">
    <location>
        <begin position="20"/>
        <end position="290"/>
    </location>
</feature>
<dbReference type="Proteomes" id="UP000663846">
    <property type="component" value="Unassembled WGS sequence"/>
</dbReference>
<dbReference type="PANTHER" id="PTHR47466:SF1">
    <property type="entry name" value="METALLOPROTEASE MEP1 (AFU_ORTHOLOGUE AFUA_1G07730)-RELATED"/>
    <property type="match status" value="1"/>
</dbReference>
<evidence type="ECO:0000256" key="9">
    <source>
        <dbReference type="SAM" id="SignalP"/>
    </source>
</evidence>
<evidence type="ECO:0000259" key="10">
    <source>
        <dbReference type="Pfam" id="PF05572"/>
    </source>
</evidence>
<dbReference type="GO" id="GO:0006508">
    <property type="term" value="P:proteolysis"/>
    <property type="evidence" value="ECO:0007669"/>
    <property type="project" value="UniProtKB-KW"/>
</dbReference>
<feature type="signal peptide" evidence="9">
    <location>
        <begin position="1"/>
        <end position="19"/>
    </location>
</feature>
<dbReference type="CDD" id="cd04275">
    <property type="entry name" value="ZnMc_pappalysin_like"/>
    <property type="match status" value="1"/>
</dbReference>
<dbReference type="PANTHER" id="PTHR47466">
    <property type="match status" value="1"/>
</dbReference>
<evidence type="ECO:0000256" key="2">
    <source>
        <dbReference type="ARBA" id="ARBA00022670"/>
    </source>
</evidence>
<comment type="caution">
    <text evidence="11">The sequence shown here is derived from an EMBL/GenBank/DDBJ whole genome shotgun (WGS) entry which is preliminary data.</text>
</comment>
<dbReference type="Gene3D" id="3.40.390.10">
    <property type="entry name" value="Collagenase (Catalytic Domain)"/>
    <property type="match status" value="1"/>
</dbReference>
<evidence type="ECO:0000256" key="5">
    <source>
        <dbReference type="ARBA" id="ARBA00022801"/>
    </source>
</evidence>
<feature type="domain" description="Peptidase M43 pregnancy-associated plasma-A" evidence="10">
    <location>
        <begin position="193"/>
        <end position="282"/>
    </location>
</feature>
<evidence type="ECO:0000256" key="1">
    <source>
        <dbReference type="ARBA" id="ARBA00008721"/>
    </source>
</evidence>
<evidence type="ECO:0000256" key="3">
    <source>
        <dbReference type="ARBA" id="ARBA00022723"/>
    </source>
</evidence>
<accession>A0A8H2X3D9</accession>
<comment type="similarity">
    <text evidence="1">Belongs to the peptidase M43B family.</text>
</comment>
<dbReference type="SUPFAM" id="SSF55486">
    <property type="entry name" value="Metalloproteases ('zincins'), catalytic domain"/>
    <property type="match status" value="1"/>
</dbReference>
<evidence type="ECO:0000313" key="11">
    <source>
        <dbReference type="EMBL" id="CAE6416827.1"/>
    </source>
</evidence>
<evidence type="ECO:0000313" key="12">
    <source>
        <dbReference type="Proteomes" id="UP000663846"/>
    </source>
</evidence>
<name>A0A8H2X3D9_9AGAM</name>
<dbReference type="InterPro" id="IPR024079">
    <property type="entry name" value="MetalloPept_cat_dom_sf"/>
</dbReference>
<keyword evidence="3" id="KW-0479">Metal-binding</keyword>
<keyword evidence="8" id="KW-1015">Disulfide bond</keyword>
<evidence type="ECO:0000256" key="7">
    <source>
        <dbReference type="ARBA" id="ARBA00023049"/>
    </source>
</evidence>
<dbReference type="Pfam" id="PF05572">
    <property type="entry name" value="Peptidase_M43"/>
    <property type="match status" value="1"/>
</dbReference>
<keyword evidence="6" id="KW-0862">Zinc</keyword>
<dbReference type="EMBL" id="CAJMWS010000318">
    <property type="protein sequence ID" value="CAE6416827.1"/>
    <property type="molecule type" value="Genomic_DNA"/>
</dbReference>
<sequence length="290" mass="31370">MFLSLFYLLFRFSLTVAFATRLTTRGDPTSRTCGTEPDQSFVSGAESNFAAKKSAGPAKITCYETVNVHWHVIKAGDTPAEGDLPQSQITSSIKATNSHFSGLGLKLKLASVDRTTNATWFNYVAPKLPTNSAMKNLLHKGGAADINIYTVGFKGGPGKGLLGYATFPSAYEANPKDDGVVIQWSTVPGGSNINYHEGKTLTHELGHWLGLYHTFQGDSCSGDGDYVDDTAPEETPSAGCPVGKDTCPGGGVDPIHNYMDYSYDSCMYEFTQGQFTRIKEQVKQYRGISL</sequence>
<dbReference type="AlphaFoldDB" id="A0A8H2X3D9"/>
<keyword evidence="4 9" id="KW-0732">Signal</keyword>
<keyword evidence="7" id="KW-0482">Metalloprotease</keyword>
<protein>
    <recommendedName>
        <fullName evidence="10">Peptidase M43 pregnancy-associated plasma-A domain-containing protein</fullName>
    </recommendedName>
</protein>